<dbReference type="Proteomes" id="UP001209878">
    <property type="component" value="Unassembled WGS sequence"/>
</dbReference>
<reference evidence="6" key="1">
    <citation type="journal article" date="2023" name="Mol. Biol. Evol.">
        <title>Third-Generation Sequencing Reveals the Adaptive Role of the Epigenome in Three Deep-Sea Polychaetes.</title>
        <authorList>
            <person name="Perez M."/>
            <person name="Aroh O."/>
            <person name="Sun Y."/>
            <person name="Lan Y."/>
            <person name="Juniper S.K."/>
            <person name="Young C.R."/>
            <person name="Angers B."/>
            <person name="Qian P.Y."/>
        </authorList>
    </citation>
    <scope>NUCLEOTIDE SEQUENCE</scope>
    <source>
        <strain evidence="6">R07B-5</strain>
    </source>
</reference>
<dbReference type="GO" id="GO:0012505">
    <property type="term" value="C:endomembrane system"/>
    <property type="evidence" value="ECO:0007669"/>
    <property type="project" value="UniProtKB-SubCell"/>
</dbReference>
<organism evidence="6 7">
    <name type="scientific">Ridgeia piscesae</name>
    <name type="common">Tubeworm</name>
    <dbReference type="NCBI Taxonomy" id="27915"/>
    <lineage>
        <taxon>Eukaryota</taxon>
        <taxon>Metazoa</taxon>
        <taxon>Spiralia</taxon>
        <taxon>Lophotrochozoa</taxon>
        <taxon>Annelida</taxon>
        <taxon>Polychaeta</taxon>
        <taxon>Sedentaria</taxon>
        <taxon>Canalipalpata</taxon>
        <taxon>Sabellida</taxon>
        <taxon>Siboglinidae</taxon>
        <taxon>Ridgeia</taxon>
    </lineage>
</organism>
<dbReference type="InterPro" id="IPR043573">
    <property type="entry name" value="Fig4-like"/>
</dbReference>
<feature type="region of interest" description="Disordered" evidence="4">
    <location>
        <begin position="226"/>
        <end position="248"/>
    </location>
</feature>
<dbReference type="GO" id="GO:0046856">
    <property type="term" value="P:phosphatidylinositol dephosphorylation"/>
    <property type="evidence" value="ECO:0007669"/>
    <property type="project" value="InterPro"/>
</dbReference>
<evidence type="ECO:0000259" key="5">
    <source>
        <dbReference type="PROSITE" id="PS50275"/>
    </source>
</evidence>
<accession>A0AAD9NY37</accession>
<dbReference type="PANTHER" id="PTHR45738">
    <property type="entry name" value="POLYPHOSPHOINOSITIDE PHOSPHATASE"/>
    <property type="match status" value="1"/>
</dbReference>
<name>A0AAD9NY37_RIDPI</name>
<sequence>MTQQYPIISCMQKIVIYETKARFFVVGSNNTETRFRVLKIDRTEPRELHIVEDKVEYTPKQIRELLYMIDVGNRSKVSQKGGSGLSRRVSTFGLVGFVKFLEGYYIVLITKRRRVALIGSHTIYKIEDTSLVYIPNDTVRYTHPDEPRYVKMFQSMDLSSNFYFSYSYDLTHTLQYNMTPVKHLDTMADLTASVDPWPPGGSGEGGSEVDDGSHVEEASNLTFCAEEDEVSTDGSDPPPDQGTTLGWGTPDSDMVYGVRTDPCWKFVWNFHMLKDVCTLLHSDWLLYVIHGFIGQSNIVVFGRPIYLTLIARRSRQFAGTRFLKRGANFEGYVANEVETEQVVHDASVLSLDKARLTAFVQMRGSVPALWSQDISNKMMPKPMINVDQADPFGDVAGKHFDQTKEKKQRERIVREQMIKALQYLNQFLPPEHTIRYIGFDMAKVTKSKNTNVLLRLAKIAEYCVKKTGFFHTGPHRARGSEGAIKYPLGQGVGQKQHGVVRTNCVDCLDRTNTAQFAIGKCALAFQLHSLGVLDTPCLEFDTDCVRMLEDLYEDHGDILALQYGGSQLVHRIKSYRKVAPWTSSSRDIMHTLSRYYSNTFSDADRQHSMNLFLGTFTPKEGQLNIWELSTDFYLHNPCTLYGPTPRTRSYTQWWQTGVVNCLPLSYEEESKGTQGQTVVIRTNRLDERLDGYWEYYHPYLLTTLEELFSFHMNNSIRDFMLKFVMFDSVFLQ</sequence>
<evidence type="ECO:0000256" key="3">
    <source>
        <dbReference type="ARBA" id="ARBA00023136"/>
    </source>
</evidence>
<dbReference type="EMBL" id="JAODUO010000260">
    <property type="protein sequence ID" value="KAK2184584.1"/>
    <property type="molecule type" value="Genomic_DNA"/>
</dbReference>
<keyword evidence="2" id="KW-0378">Hydrolase</keyword>
<comment type="caution">
    <text evidence="6">The sequence shown here is derived from an EMBL/GenBank/DDBJ whole genome shotgun (WGS) entry which is preliminary data.</text>
</comment>
<evidence type="ECO:0000313" key="6">
    <source>
        <dbReference type="EMBL" id="KAK2184584.1"/>
    </source>
</evidence>
<proteinExistence type="predicted"/>
<evidence type="ECO:0000256" key="2">
    <source>
        <dbReference type="ARBA" id="ARBA00022801"/>
    </source>
</evidence>
<evidence type="ECO:0000256" key="4">
    <source>
        <dbReference type="SAM" id="MobiDB-lite"/>
    </source>
</evidence>
<dbReference type="PROSITE" id="PS50275">
    <property type="entry name" value="SAC"/>
    <property type="match status" value="1"/>
</dbReference>
<dbReference type="InterPro" id="IPR002013">
    <property type="entry name" value="SAC_dom"/>
</dbReference>
<dbReference type="GO" id="GO:0043813">
    <property type="term" value="F:phosphatidylinositol-3,5-bisphosphate 5-phosphatase activity"/>
    <property type="evidence" value="ECO:0007669"/>
    <property type="project" value="InterPro"/>
</dbReference>
<comment type="subcellular location">
    <subcellularLocation>
        <location evidence="1">Endomembrane system</location>
    </subcellularLocation>
</comment>
<evidence type="ECO:0000313" key="7">
    <source>
        <dbReference type="Proteomes" id="UP001209878"/>
    </source>
</evidence>
<feature type="domain" description="SAC" evidence="5">
    <location>
        <begin position="153"/>
        <end position="565"/>
    </location>
</feature>
<keyword evidence="7" id="KW-1185">Reference proteome</keyword>
<evidence type="ECO:0000256" key="1">
    <source>
        <dbReference type="ARBA" id="ARBA00004308"/>
    </source>
</evidence>
<dbReference type="AlphaFoldDB" id="A0AAD9NY37"/>
<dbReference type="PANTHER" id="PTHR45738:SF5">
    <property type="entry name" value="POLYPHOSPHOINOSITIDE PHOSPHATASE"/>
    <property type="match status" value="1"/>
</dbReference>
<gene>
    <name evidence="6" type="ORF">NP493_260g05025</name>
</gene>
<dbReference type="Pfam" id="PF02383">
    <property type="entry name" value="Syja_N"/>
    <property type="match status" value="1"/>
</dbReference>
<protein>
    <recommendedName>
        <fullName evidence="5">SAC domain-containing protein</fullName>
    </recommendedName>
</protein>
<keyword evidence="3" id="KW-0472">Membrane</keyword>